<keyword evidence="4" id="KW-0677">Repeat</keyword>
<evidence type="ECO:0000256" key="12">
    <source>
        <dbReference type="PROSITE-ProRule" id="PRU00042"/>
    </source>
</evidence>
<keyword evidence="6" id="KW-0862">Zinc</keyword>
<evidence type="ECO:0000313" key="15">
    <source>
        <dbReference type="EMBL" id="KAA0186102.1"/>
    </source>
</evidence>
<evidence type="ECO:0000256" key="5">
    <source>
        <dbReference type="ARBA" id="ARBA00022771"/>
    </source>
</evidence>
<evidence type="ECO:0000256" key="7">
    <source>
        <dbReference type="ARBA" id="ARBA00023015"/>
    </source>
</evidence>
<feature type="domain" description="C2H2-type" evidence="14">
    <location>
        <begin position="182"/>
        <end position="209"/>
    </location>
</feature>
<feature type="region of interest" description="Disordered" evidence="13">
    <location>
        <begin position="1"/>
        <end position="27"/>
    </location>
</feature>
<evidence type="ECO:0000256" key="13">
    <source>
        <dbReference type="SAM" id="MobiDB-lite"/>
    </source>
</evidence>
<protein>
    <recommendedName>
        <fullName evidence="14">C2H2-type domain-containing protein</fullName>
    </recommendedName>
</protein>
<organism evidence="15">
    <name type="scientific">Hyalella azteca</name>
    <name type="common">Amphipod</name>
    <dbReference type="NCBI Taxonomy" id="294128"/>
    <lineage>
        <taxon>Eukaryota</taxon>
        <taxon>Metazoa</taxon>
        <taxon>Ecdysozoa</taxon>
        <taxon>Arthropoda</taxon>
        <taxon>Crustacea</taxon>
        <taxon>Multicrustacea</taxon>
        <taxon>Malacostraca</taxon>
        <taxon>Eumalacostraca</taxon>
        <taxon>Peracarida</taxon>
        <taxon>Amphipoda</taxon>
        <taxon>Senticaudata</taxon>
        <taxon>Talitrida</taxon>
        <taxon>Talitroidea</taxon>
        <taxon>Hyalellidae</taxon>
        <taxon>Hyalella</taxon>
    </lineage>
</organism>
<evidence type="ECO:0000256" key="3">
    <source>
        <dbReference type="ARBA" id="ARBA00022723"/>
    </source>
</evidence>
<proteinExistence type="inferred from homology"/>
<comment type="similarity">
    <text evidence="2">Belongs to the krueppel C2H2-type zinc-finger protein family.</text>
</comment>
<dbReference type="FunFam" id="3.30.160.60:FF:001480">
    <property type="entry name" value="Si:cabz01071911.3"/>
    <property type="match status" value="1"/>
</dbReference>
<dbReference type="InterPro" id="IPR036236">
    <property type="entry name" value="Znf_C2H2_sf"/>
</dbReference>
<gene>
    <name evidence="15" type="ORF">HAZT_HAZT010405</name>
</gene>
<keyword evidence="9" id="KW-0804">Transcription</keyword>
<evidence type="ECO:0000256" key="6">
    <source>
        <dbReference type="ARBA" id="ARBA00022833"/>
    </source>
</evidence>
<evidence type="ECO:0000256" key="10">
    <source>
        <dbReference type="ARBA" id="ARBA00023242"/>
    </source>
</evidence>
<reference evidence="15" key="3">
    <citation type="submission" date="2019-06" db="EMBL/GenBank/DDBJ databases">
        <authorList>
            <person name="Poynton C."/>
            <person name="Hasenbein S."/>
            <person name="Benoit J.B."/>
            <person name="Sepulveda M.S."/>
            <person name="Poelchau M.F."/>
            <person name="Murali S.C."/>
            <person name="Chen S."/>
            <person name="Glastad K.M."/>
            <person name="Werren J.H."/>
            <person name="Vineis J.H."/>
            <person name="Bowen J.L."/>
            <person name="Friedrich M."/>
            <person name="Jones J."/>
            <person name="Robertson H.M."/>
            <person name="Feyereisen R."/>
            <person name="Mechler-Hickson A."/>
            <person name="Mathers N."/>
            <person name="Lee C.E."/>
            <person name="Colbourne J.K."/>
            <person name="Biales A."/>
            <person name="Johnston J.S."/>
            <person name="Wellborn G.A."/>
            <person name="Rosendale A.J."/>
            <person name="Cridge A.G."/>
            <person name="Munoz-Torres M.C."/>
            <person name="Bain P.A."/>
            <person name="Manny A.R."/>
            <person name="Major K.M."/>
            <person name="Lambert F.N."/>
            <person name="Vulpe C.D."/>
            <person name="Tuck P."/>
            <person name="Blalock B.J."/>
            <person name="Lin Y.-Y."/>
            <person name="Smith M.E."/>
            <person name="Ochoa-Acuna H."/>
            <person name="Chen M.-J.M."/>
            <person name="Childers C.P."/>
            <person name="Qu J."/>
            <person name="Dugan S."/>
            <person name="Lee S.L."/>
            <person name="Chao H."/>
            <person name="Dinh H."/>
            <person name="Han Y."/>
            <person name="Doddapaneni H."/>
            <person name="Worley K.C."/>
            <person name="Muzny D.M."/>
            <person name="Gibbs R.A."/>
            <person name="Richards S."/>
        </authorList>
    </citation>
    <scope>NUCLEOTIDE SEQUENCE</scope>
    <source>
        <strain evidence="15">HAZT.00-mixed</strain>
        <tissue evidence="15">Whole organism</tissue>
    </source>
</reference>
<dbReference type="FunFam" id="3.30.160.60:FF:000875">
    <property type="entry name" value="zinc finger protein 236 isoform X7"/>
    <property type="match status" value="1"/>
</dbReference>
<dbReference type="OrthoDB" id="6345247at2759"/>
<dbReference type="Gene3D" id="3.30.160.60">
    <property type="entry name" value="Classic Zinc Finger"/>
    <property type="match status" value="2"/>
</dbReference>
<evidence type="ECO:0000256" key="1">
    <source>
        <dbReference type="ARBA" id="ARBA00004123"/>
    </source>
</evidence>
<reference evidence="15" key="1">
    <citation type="submission" date="2014-08" db="EMBL/GenBank/DDBJ databases">
        <authorList>
            <person name="Murali S."/>
            <person name="Richards S."/>
            <person name="Bandaranaike D."/>
            <person name="Bellair M."/>
            <person name="Blankenburg K."/>
            <person name="Chao H."/>
            <person name="Dinh H."/>
            <person name="Doddapaneni H."/>
            <person name="Dugan-Rocha S."/>
            <person name="Elkadiri S."/>
            <person name="Gnanaolivu R."/>
            <person name="Hughes D."/>
            <person name="Lee S."/>
            <person name="Li M."/>
            <person name="Ming W."/>
            <person name="Munidasa M."/>
            <person name="Muniz J."/>
            <person name="Nguyen L."/>
            <person name="Osuji N."/>
            <person name="Pu L.-L."/>
            <person name="Puazo M."/>
            <person name="Skinner E."/>
            <person name="Qu C."/>
            <person name="Quiroz J."/>
            <person name="Raj R."/>
            <person name="Weissenberger G."/>
            <person name="Xin Y."/>
            <person name="Zou X."/>
            <person name="Han Y."/>
            <person name="Worley K."/>
            <person name="Muzny D."/>
            <person name="Gibbs R."/>
        </authorList>
    </citation>
    <scope>NUCLEOTIDE SEQUENCE</scope>
    <source>
        <strain evidence="15">HAZT.00-mixed</strain>
        <tissue evidence="15">Whole organism</tissue>
    </source>
</reference>
<name>A0A6A0GRV0_HYAAZ</name>
<evidence type="ECO:0000256" key="9">
    <source>
        <dbReference type="ARBA" id="ARBA00023163"/>
    </source>
</evidence>
<evidence type="ECO:0000256" key="8">
    <source>
        <dbReference type="ARBA" id="ARBA00023125"/>
    </source>
</evidence>
<dbReference type="EMBL" id="JQDR03015776">
    <property type="protein sequence ID" value="KAA0186102.1"/>
    <property type="molecule type" value="Genomic_DNA"/>
</dbReference>
<comment type="similarity">
    <text evidence="11">Belongs to the snail C2H2-type zinc-finger protein family.</text>
</comment>
<dbReference type="PROSITE" id="PS50157">
    <property type="entry name" value="ZINC_FINGER_C2H2_2"/>
    <property type="match status" value="2"/>
</dbReference>
<reference evidence="15" key="2">
    <citation type="journal article" date="2018" name="Environ. Sci. Technol.">
        <title>The Toxicogenome of Hyalella azteca: A Model for Sediment Ecotoxicology and Evolutionary Toxicology.</title>
        <authorList>
            <person name="Poynton H.C."/>
            <person name="Hasenbein S."/>
            <person name="Benoit J.B."/>
            <person name="Sepulveda M.S."/>
            <person name="Poelchau M.F."/>
            <person name="Hughes D.S.T."/>
            <person name="Murali S.C."/>
            <person name="Chen S."/>
            <person name="Glastad K.M."/>
            <person name="Goodisman M.A.D."/>
            <person name="Werren J.H."/>
            <person name="Vineis J.H."/>
            <person name="Bowen J.L."/>
            <person name="Friedrich M."/>
            <person name="Jones J."/>
            <person name="Robertson H.M."/>
            <person name="Feyereisen R."/>
            <person name="Mechler-Hickson A."/>
            <person name="Mathers N."/>
            <person name="Lee C.E."/>
            <person name="Colbourne J.K."/>
            <person name="Biales A."/>
            <person name="Johnston J.S."/>
            <person name="Wellborn G.A."/>
            <person name="Rosendale A.J."/>
            <person name="Cridge A.G."/>
            <person name="Munoz-Torres M.C."/>
            <person name="Bain P.A."/>
            <person name="Manny A.R."/>
            <person name="Major K.M."/>
            <person name="Lambert F.N."/>
            <person name="Vulpe C.D."/>
            <person name="Tuck P."/>
            <person name="Blalock B.J."/>
            <person name="Lin Y.Y."/>
            <person name="Smith M.E."/>
            <person name="Ochoa-Acuna H."/>
            <person name="Chen M.M."/>
            <person name="Childers C.P."/>
            <person name="Qu J."/>
            <person name="Dugan S."/>
            <person name="Lee S.L."/>
            <person name="Chao H."/>
            <person name="Dinh H."/>
            <person name="Han Y."/>
            <person name="Doddapaneni H."/>
            <person name="Worley K.C."/>
            <person name="Muzny D.M."/>
            <person name="Gibbs R.A."/>
            <person name="Richards S."/>
        </authorList>
    </citation>
    <scope>NUCLEOTIDE SEQUENCE</scope>
    <source>
        <strain evidence="15">HAZT.00-mixed</strain>
        <tissue evidence="15">Whole organism</tissue>
    </source>
</reference>
<sequence length="214" mass="23497">MAVTTVSDLSDVDDSSSSAKHSSPTETAPITISADTISSELTVCQYVLPADIMVGGFEEVVEEVELGSQWCISGSTMSSPSTSNELHFINPSSTDVLFTVIEDSFTMSHFDSPKVGLDTTSFISHDIMLQKHEECVDVKPFMDEGSLEGLQKPFKCEECGATFTQNGSLQVHIRRHRGDKPFTCKLCGNSYTRAFSLKVHMKTHTGEKPHNCEY</sequence>
<accession>A0A6A0GRV0</accession>
<evidence type="ECO:0000256" key="2">
    <source>
        <dbReference type="ARBA" id="ARBA00006991"/>
    </source>
</evidence>
<dbReference type="GO" id="GO:0000978">
    <property type="term" value="F:RNA polymerase II cis-regulatory region sequence-specific DNA binding"/>
    <property type="evidence" value="ECO:0007669"/>
    <property type="project" value="TreeGrafter"/>
</dbReference>
<dbReference type="PROSITE" id="PS00028">
    <property type="entry name" value="ZINC_FINGER_C2H2_1"/>
    <property type="match status" value="2"/>
</dbReference>
<dbReference type="Pfam" id="PF00096">
    <property type="entry name" value="zf-C2H2"/>
    <property type="match status" value="2"/>
</dbReference>
<dbReference type="PANTHER" id="PTHR24388">
    <property type="entry name" value="ZINC FINGER PROTEIN"/>
    <property type="match status" value="1"/>
</dbReference>
<evidence type="ECO:0000259" key="14">
    <source>
        <dbReference type="PROSITE" id="PS50157"/>
    </source>
</evidence>
<feature type="domain" description="C2H2-type" evidence="14">
    <location>
        <begin position="154"/>
        <end position="181"/>
    </location>
</feature>
<dbReference type="SMART" id="SM00355">
    <property type="entry name" value="ZnF_C2H2"/>
    <property type="match status" value="2"/>
</dbReference>
<dbReference type="AlphaFoldDB" id="A0A6A0GRV0"/>
<keyword evidence="8" id="KW-0238">DNA-binding</keyword>
<dbReference type="SUPFAM" id="SSF57667">
    <property type="entry name" value="beta-beta-alpha zinc fingers"/>
    <property type="match status" value="1"/>
</dbReference>
<dbReference type="GO" id="GO:0005634">
    <property type="term" value="C:nucleus"/>
    <property type="evidence" value="ECO:0007669"/>
    <property type="project" value="UniProtKB-SubCell"/>
</dbReference>
<keyword evidence="10" id="KW-0539">Nucleus</keyword>
<evidence type="ECO:0000256" key="4">
    <source>
        <dbReference type="ARBA" id="ARBA00022737"/>
    </source>
</evidence>
<dbReference type="GO" id="GO:0008270">
    <property type="term" value="F:zinc ion binding"/>
    <property type="evidence" value="ECO:0007669"/>
    <property type="project" value="UniProtKB-KW"/>
</dbReference>
<evidence type="ECO:0000256" key="11">
    <source>
        <dbReference type="ARBA" id="ARBA00037948"/>
    </source>
</evidence>
<dbReference type="Proteomes" id="UP000711488">
    <property type="component" value="Unassembled WGS sequence"/>
</dbReference>
<keyword evidence="7" id="KW-0805">Transcription regulation</keyword>
<comment type="caution">
    <text evidence="15">The sequence shown here is derived from an EMBL/GenBank/DDBJ whole genome shotgun (WGS) entry which is preliminary data.</text>
</comment>
<dbReference type="GO" id="GO:0000981">
    <property type="term" value="F:DNA-binding transcription factor activity, RNA polymerase II-specific"/>
    <property type="evidence" value="ECO:0007669"/>
    <property type="project" value="TreeGrafter"/>
</dbReference>
<dbReference type="InterPro" id="IPR013087">
    <property type="entry name" value="Znf_C2H2_type"/>
</dbReference>
<keyword evidence="3" id="KW-0479">Metal-binding</keyword>
<comment type="subcellular location">
    <subcellularLocation>
        <location evidence="1">Nucleus</location>
    </subcellularLocation>
</comment>
<keyword evidence="5 12" id="KW-0863">Zinc-finger</keyword>
<dbReference type="PANTHER" id="PTHR24388:SF54">
    <property type="entry name" value="PROTEIN ESCARGOT"/>
    <property type="match status" value="1"/>
</dbReference>
<dbReference type="InterPro" id="IPR050527">
    <property type="entry name" value="Snail/Krueppel_Znf"/>
</dbReference>